<gene>
    <name evidence="14" type="ORF">HUE58_05955</name>
</gene>
<evidence type="ECO:0000256" key="7">
    <source>
        <dbReference type="ARBA" id="ARBA00022827"/>
    </source>
</evidence>
<dbReference type="GO" id="GO:0046872">
    <property type="term" value="F:metal ion binding"/>
    <property type="evidence" value="ECO:0007669"/>
    <property type="project" value="UniProtKB-UniRule"/>
</dbReference>
<dbReference type="Gene3D" id="3.10.520.10">
    <property type="entry name" value="ApbE-like domains"/>
    <property type="match status" value="1"/>
</dbReference>
<keyword evidence="7 11" id="KW-0274">FAD</keyword>
<evidence type="ECO:0000256" key="4">
    <source>
        <dbReference type="ARBA" id="ARBA00022630"/>
    </source>
</evidence>
<evidence type="ECO:0000256" key="9">
    <source>
        <dbReference type="ARBA" id="ARBA00031306"/>
    </source>
</evidence>
<feature type="binding site" evidence="12">
    <location>
        <position position="267"/>
    </location>
    <ligand>
        <name>Mg(2+)</name>
        <dbReference type="ChEBI" id="CHEBI:18420"/>
    </ligand>
</feature>
<evidence type="ECO:0000256" key="13">
    <source>
        <dbReference type="RuleBase" id="RU363002"/>
    </source>
</evidence>
<keyword evidence="13" id="KW-1003">Cell membrane</keyword>
<proteinExistence type="inferred from homology"/>
<dbReference type="InterPro" id="IPR024932">
    <property type="entry name" value="ApbE"/>
</dbReference>
<accession>A0A6N0HQV0</accession>
<comment type="similarity">
    <text evidence="1 11 13">Belongs to the ApbE family.</text>
</comment>
<keyword evidence="13" id="KW-0472">Membrane</keyword>
<dbReference type="GO" id="GO:0016740">
    <property type="term" value="F:transferase activity"/>
    <property type="evidence" value="ECO:0007669"/>
    <property type="project" value="UniProtKB-UniRule"/>
</dbReference>
<sequence>MPKLLTIFIFLSLSACGVDETTQIITGTTMGTSYSIKINNNHVSKPVINKHLDEIEQIFSTWNEASELSQLNEAPINQWIKVSDELFFVLSQAKKIHRQTQGFFDPGMGRLIDVWGFGAVRVGAKPSRENIVQALAISSIEYLRLSNSRVKKLKDIHINLSAIAKGYGVDALTNMLIKQGFKNFMVEIGGEVMAQSQWTIGIEKPNHGMPIAIELQNQAIATSGDYRNYLKWQGKKYQHILNPNTGLPVNTDLSSVSVIHNSAMMADAYATAMMAMGSQKAKILAQQLNLSVVLILNQQHAFKVLKIN</sequence>
<evidence type="ECO:0000256" key="5">
    <source>
        <dbReference type="ARBA" id="ARBA00022679"/>
    </source>
</evidence>
<keyword evidence="5 11" id="KW-0808">Transferase</keyword>
<dbReference type="PANTHER" id="PTHR30040">
    <property type="entry name" value="THIAMINE BIOSYNTHESIS LIPOPROTEIN APBE"/>
    <property type="match status" value="1"/>
</dbReference>
<dbReference type="KEGG" id="reo:HUE58_05955"/>
<evidence type="ECO:0000256" key="8">
    <source>
        <dbReference type="ARBA" id="ARBA00022842"/>
    </source>
</evidence>
<evidence type="ECO:0000256" key="1">
    <source>
        <dbReference type="ARBA" id="ARBA00008282"/>
    </source>
</evidence>
<evidence type="ECO:0000313" key="15">
    <source>
        <dbReference type="Proteomes" id="UP000509429"/>
    </source>
</evidence>
<comment type="cofactor">
    <cofactor evidence="12">
        <name>Mg(2+)</name>
        <dbReference type="ChEBI" id="CHEBI:18420"/>
    </cofactor>
    <cofactor evidence="12">
        <name>Mn(2+)</name>
        <dbReference type="ChEBI" id="CHEBI:29035"/>
    </cofactor>
    <text evidence="12">Magnesium. Can also use manganese.</text>
</comment>
<comment type="catalytic activity">
    <reaction evidence="10 11 13">
        <text>L-threonyl-[protein] + FAD = FMN-L-threonyl-[protein] + AMP + H(+)</text>
        <dbReference type="Rhea" id="RHEA:36847"/>
        <dbReference type="Rhea" id="RHEA-COMP:11060"/>
        <dbReference type="Rhea" id="RHEA-COMP:11061"/>
        <dbReference type="ChEBI" id="CHEBI:15378"/>
        <dbReference type="ChEBI" id="CHEBI:30013"/>
        <dbReference type="ChEBI" id="CHEBI:57692"/>
        <dbReference type="ChEBI" id="CHEBI:74257"/>
        <dbReference type="ChEBI" id="CHEBI:456215"/>
        <dbReference type="EC" id="2.7.1.180"/>
    </reaction>
</comment>
<dbReference type="EC" id="2.7.1.180" evidence="2 11"/>
<evidence type="ECO:0000256" key="12">
    <source>
        <dbReference type="PIRSR" id="PIRSR006268-2"/>
    </source>
</evidence>
<keyword evidence="4 11" id="KW-0285">Flavoprotein</keyword>
<feature type="binding site" evidence="12">
    <location>
        <position position="271"/>
    </location>
    <ligand>
        <name>Mg(2+)</name>
        <dbReference type="ChEBI" id="CHEBI:18420"/>
    </ligand>
</feature>
<keyword evidence="13" id="KW-0997">Cell inner membrane</keyword>
<comment type="function">
    <text evidence="13">Flavin transferase that catalyzes the transfer of the FMN moiety of FAD and its covalent binding to the hydroxyl group of a threonine residue in a target flavoprotein.</text>
</comment>
<dbReference type="Proteomes" id="UP000509429">
    <property type="component" value="Chromosome"/>
</dbReference>
<name>A0A6N0HQV0_9GAMM</name>
<reference evidence="14 15" key="1">
    <citation type="submission" date="2020-05" db="EMBL/GenBank/DDBJ databases">
        <title>Horizontal transmission and recombination maintain forever young bacterial symbiont genomes.</title>
        <authorList>
            <person name="Russell S.L."/>
            <person name="Pepper-Tunick E."/>
            <person name="Svedberg J."/>
            <person name="Byrne A."/>
            <person name="Ruelas Castillo J."/>
            <person name="Vollmers C."/>
            <person name="Beinart R.A."/>
            <person name="Corbett-Detig R."/>
        </authorList>
    </citation>
    <scope>NUCLEOTIDE SEQUENCE [LARGE SCALE GENOMIC DNA]</scope>
    <source>
        <strain evidence="14">JDF_Ridge</strain>
    </source>
</reference>
<dbReference type="PROSITE" id="PS51257">
    <property type="entry name" value="PROKAR_LIPOPROTEIN"/>
    <property type="match status" value="1"/>
</dbReference>
<dbReference type="EMBL" id="CP054490">
    <property type="protein sequence ID" value="QKQ24638.1"/>
    <property type="molecule type" value="Genomic_DNA"/>
</dbReference>
<evidence type="ECO:0000256" key="2">
    <source>
        <dbReference type="ARBA" id="ARBA00011955"/>
    </source>
</evidence>
<organism evidence="14 15">
    <name type="scientific">Candidatus Ruthia endofausta</name>
    <dbReference type="NCBI Taxonomy" id="2738852"/>
    <lineage>
        <taxon>Bacteria</taxon>
        <taxon>Pseudomonadati</taxon>
        <taxon>Pseudomonadota</taxon>
        <taxon>Gammaproteobacteria</taxon>
        <taxon>Candidatus Pseudothioglobaceae</taxon>
        <taxon>Candidatus Ruthturnera</taxon>
    </lineage>
</organism>
<evidence type="ECO:0000256" key="11">
    <source>
        <dbReference type="PIRNR" id="PIRNR006268"/>
    </source>
</evidence>
<evidence type="ECO:0000256" key="3">
    <source>
        <dbReference type="ARBA" id="ARBA00016337"/>
    </source>
</evidence>
<keyword evidence="6 11" id="KW-0479">Metal-binding</keyword>
<dbReference type="SUPFAM" id="SSF143631">
    <property type="entry name" value="ApbE-like"/>
    <property type="match status" value="1"/>
</dbReference>
<keyword evidence="8 11" id="KW-0460">Magnesium</keyword>
<dbReference type="PIRSF" id="PIRSF006268">
    <property type="entry name" value="ApbE"/>
    <property type="match status" value="1"/>
</dbReference>
<evidence type="ECO:0000313" key="14">
    <source>
        <dbReference type="EMBL" id="QKQ24638.1"/>
    </source>
</evidence>
<protein>
    <recommendedName>
        <fullName evidence="3 11">FAD:protein FMN transferase</fullName>
        <ecNumber evidence="2 11">2.7.1.180</ecNumber>
    </recommendedName>
    <alternativeName>
        <fullName evidence="9 11">Flavin transferase</fullName>
    </alternativeName>
</protein>
<dbReference type="Pfam" id="PF02424">
    <property type="entry name" value="ApbE"/>
    <property type="match status" value="1"/>
</dbReference>
<evidence type="ECO:0000256" key="10">
    <source>
        <dbReference type="ARBA" id="ARBA00048540"/>
    </source>
</evidence>
<dbReference type="AlphaFoldDB" id="A0A6N0HQV0"/>
<evidence type="ECO:0000256" key="6">
    <source>
        <dbReference type="ARBA" id="ARBA00022723"/>
    </source>
</evidence>
<keyword evidence="13" id="KW-0449">Lipoprotein</keyword>
<keyword evidence="15" id="KW-1185">Reference proteome</keyword>
<comment type="subcellular location">
    <subcellularLocation>
        <location evidence="13">Cell inner membrane</location>
        <topology evidence="13">Lipid-anchor</topology>
        <orientation evidence="13">Periplasmic side</orientation>
    </subcellularLocation>
</comment>
<dbReference type="PANTHER" id="PTHR30040:SF2">
    <property type="entry name" value="FAD:PROTEIN FMN TRANSFERASE"/>
    <property type="match status" value="1"/>
</dbReference>
<feature type="binding site" evidence="12">
    <location>
        <position position="162"/>
    </location>
    <ligand>
        <name>Mg(2+)</name>
        <dbReference type="ChEBI" id="CHEBI:18420"/>
    </ligand>
</feature>
<dbReference type="InterPro" id="IPR003374">
    <property type="entry name" value="ApbE-like_sf"/>
</dbReference>
<dbReference type="RefSeq" id="WP_174606074.1">
    <property type="nucleotide sequence ID" value="NZ_CP054490.1"/>
</dbReference>
<dbReference type="GO" id="GO:0005886">
    <property type="term" value="C:plasma membrane"/>
    <property type="evidence" value="ECO:0007669"/>
    <property type="project" value="UniProtKB-SubCell"/>
</dbReference>